<sequence length="70" mass="7978">MPAGVTWGQYIAFSSAAMISMFAGSQIVHQYYKPLRDLNDYINRELKSLPDNVQEKIRKELQDEGVLSKS</sequence>
<keyword evidence="3" id="KW-0999">Mitochondrion inner membrane</keyword>
<keyword evidence="4 8" id="KW-1133">Transmembrane helix</keyword>
<dbReference type="Pfam" id="PF14990">
    <property type="entry name" value="DUF4516"/>
    <property type="match status" value="1"/>
</dbReference>
<evidence type="ECO:0000256" key="6">
    <source>
        <dbReference type="ARBA" id="ARBA00023136"/>
    </source>
</evidence>
<keyword evidence="10" id="KW-1185">Reference proteome</keyword>
<comment type="subcellular location">
    <subcellularLocation>
        <location evidence="1">Mitochondrion inner membrane</location>
        <topology evidence="1">Single-pass membrane protein</topology>
    </subcellularLocation>
</comment>
<proteinExistence type="inferred from homology"/>
<evidence type="ECO:0000256" key="5">
    <source>
        <dbReference type="ARBA" id="ARBA00023128"/>
    </source>
</evidence>
<feature type="transmembrane region" description="Helical" evidence="8">
    <location>
        <begin position="6"/>
        <end position="28"/>
    </location>
</feature>
<protein>
    <submittedName>
        <fullName evidence="9">Uncharacterized protein</fullName>
    </submittedName>
</protein>
<dbReference type="InterPro" id="IPR027858">
    <property type="entry name" value="BRAWNIN"/>
</dbReference>
<keyword evidence="2 8" id="KW-0812">Transmembrane</keyword>
<name>A0A835L051_SPOEX</name>
<reference evidence="9" key="1">
    <citation type="submission" date="2020-08" db="EMBL/GenBank/DDBJ databases">
        <title>Spodoptera exigua strain:BAW_Kor-Di-RS1 Genome sequencing and assembly.</title>
        <authorList>
            <person name="Kim J."/>
            <person name="Nam H.Y."/>
            <person name="Kwon M."/>
            <person name="Choi J.H."/>
            <person name="Cho S.R."/>
            <person name="Kim G.-H."/>
        </authorList>
    </citation>
    <scope>NUCLEOTIDE SEQUENCE</scope>
    <source>
        <strain evidence="9">BAW_Kor-Di-RS1</strain>
        <tissue evidence="9">Whole-body</tissue>
    </source>
</reference>
<evidence type="ECO:0000256" key="7">
    <source>
        <dbReference type="ARBA" id="ARBA00044944"/>
    </source>
</evidence>
<dbReference type="AlphaFoldDB" id="A0A835L051"/>
<dbReference type="PANTHER" id="PTHR28492:SF1">
    <property type="entry name" value="UBIQUINOL-CYTOCHROME-C REDUCTASE COMPLEX ASSEMBLY FACTOR 6"/>
    <property type="match status" value="1"/>
</dbReference>
<evidence type="ECO:0000256" key="8">
    <source>
        <dbReference type="SAM" id="Phobius"/>
    </source>
</evidence>
<evidence type="ECO:0000256" key="2">
    <source>
        <dbReference type="ARBA" id="ARBA00022692"/>
    </source>
</evidence>
<comment type="similarity">
    <text evidence="7">Belongs to the UQCC6 family.</text>
</comment>
<accession>A0A835L051</accession>
<dbReference type="GO" id="GO:0034551">
    <property type="term" value="P:mitochondrial respiratory chain complex III assembly"/>
    <property type="evidence" value="ECO:0007669"/>
    <property type="project" value="InterPro"/>
</dbReference>
<evidence type="ECO:0000256" key="4">
    <source>
        <dbReference type="ARBA" id="ARBA00022989"/>
    </source>
</evidence>
<dbReference type="GO" id="GO:0005743">
    <property type="term" value="C:mitochondrial inner membrane"/>
    <property type="evidence" value="ECO:0007669"/>
    <property type="project" value="UniProtKB-SubCell"/>
</dbReference>
<gene>
    <name evidence="9" type="ORF">HW555_010111</name>
</gene>
<dbReference type="EMBL" id="JACKWZ010000239">
    <property type="protein sequence ID" value="KAF9410979.1"/>
    <property type="molecule type" value="Genomic_DNA"/>
</dbReference>
<evidence type="ECO:0000313" key="10">
    <source>
        <dbReference type="Proteomes" id="UP000648187"/>
    </source>
</evidence>
<keyword evidence="5" id="KW-0496">Mitochondrion</keyword>
<dbReference type="Proteomes" id="UP000648187">
    <property type="component" value="Unassembled WGS sequence"/>
</dbReference>
<evidence type="ECO:0000256" key="1">
    <source>
        <dbReference type="ARBA" id="ARBA00004434"/>
    </source>
</evidence>
<comment type="caution">
    <text evidence="9">The sequence shown here is derived from an EMBL/GenBank/DDBJ whole genome shotgun (WGS) entry which is preliminary data.</text>
</comment>
<evidence type="ECO:0000313" key="9">
    <source>
        <dbReference type="EMBL" id="KAF9410979.1"/>
    </source>
</evidence>
<keyword evidence="6 8" id="KW-0472">Membrane</keyword>
<evidence type="ECO:0000256" key="3">
    <source>
        <dbReference type="ARBA" id="ARBA00022792"/>
    </source>
</evidence>
<dbReference type="PANTHER" id="PTHR28492">
    <property type="entry name" value="HYPOTHETICAL PROTEIN LOC691921"/>
    <property type="match status" value="1"/>
</dbReference>
<organism evidence="9 10">
    <name type="scientific">Spodoptera exigua</name>
    <name type="common">Beet armyworm</name>
    <name type="synonym">Noctua fulgens</name>
    <dbReference type="NCBI Taxonomy" id="7107"/>
    <lineage>
        <taxon>Eukaryota</taxon>
        <taxon>Metazoa</taxon>
        <taxon>Ecdysozoa</taxon>
        <taxon>Arthropoda</taxon>
        <taxon>Hexapoda</taxon>
        <taxon>Insecta</taxon>
        <taxon>Pterygota</taxon>
        <taxon>Neoptera</taxon>
        <taxon>Endopterygota</taxon>
        <taxon>Lepidoptera</taxon>
        <taxon>Glossata</taxon>
        <taxon>Ditrysia</taxon>
        <taxon>Noctuoidea</taxon>
        <taxon>Noctuidae</taxon>
        <taxon>Amphipyrinae</taxon>
        <taxon>Spodoptera</taxon>
    </lineage>
</organism>